<protein>
    <submittedName>
        <fullName evidence="6">TetR/AcrR family transcriptional regulator</fullName>
    </submittedName>
</protein>
<dbReference type="Pfam" id="PF00440">
    <property type="entry name" value="TetR_N"/>
    <property type="match status" value="1"/>
</dbReference>
<sequence>MVRPRSAEAHRKVLEASLELFSERGIDATSMDAIAGASGVSKATIYKHWPDKDRLALEVLSWMLGLDEERPEFNSGDLREDLIDALTWQPAEHRREMKNRIMPHVIAYSARNQEFGKAWRERVVERQREGLSRLLECGVARRRLRGDLSVDLSIALLVGPMVYRNIFVTNRSMDRAPREFVEQVVDAFLAAFGTAAKKIRG</sequence>
<comment type="caution">
    <text evidence="6">The sequence shown here is derived from an EMBL/GenBank/DDBJ whole genome shotgun (WGS) entry which is preliminary data.</text>
</comment>
<keyword evidence="1" id="KW-0805">Transcription regulation</keyword>
<dbReference type="Proteomes" id="UP000264702">
    <property type="component" value="Unassembled WGS sequence"/>
</dbReference>
<evidence type="ECO:0000256" key="3">
    <source>
        <dbReference type="ARBA" id="ARBA00023163"/>
    </source>
</evidence>
<proteinExistence type="predicted"/>
<accession>A0A372IUW7</accession>
<keyword evidence="3" id="KW-0804">Transcription</keyword>
<dbReference type="PANTHER" id="PTHR30055">
    <property type="entry name" value="HTH-TYPE TRANSCRIPTIONAL REGULATOR RUTR"/>
    <property type="match status" value="1"/>
</dbReference>
<dbReference type="InterPro" id="IPR001647">
    <property type="entry name" value="HTH_TetR"/>
</dbReference>
<dbReference type="PROSITE" id="PS50977">
    <property type="entry name" value="HTH_TETR_2"/>
    <property type="match status" value="1"/>
</dbReference>
<dbReference type="InterPro" id="IPR023772">
    <property type="entry name" value="DNA-bd_HTH_TetR-type_CS"/>
</dbReference>
<dbReference type="Gene3D" id="1.10.357.10">
    <property type="entry name" value="Tetracycline Repressor, domain 2"/>
    <property type="match status" value="1"/>
</dbReference>
<dbReference type="InterPro" id="IPR050109">
    <property type="entry name" value="HTH-type_TetR-like_transc_reg"/>
</dbReference>
<reference evidence="6 7" key="1">
    <citation type="submission" date="2018-08" db="EMBL/GenBank/DDBJ databases">
        <title>Acidipila sp. 4G-K13, an acidobacterium isolated from forest soil.</title>
        <authorList>
            <person name="Gao Z.-H."/>
            <person name="Qiu L.-H."/>
        </authorList>
    </citation>
    <scope>NUCLEOTIDE SEQUENCE [LARGE SCALE GENOMIC DNA]</scope>
    <source>
        <strain evidence="6 7">4G-K13</strain>
    </source>
</reference>
<evidence type="ECO:0000256" key="2">
    <source>
        <dbReference type="ARBA" id="ARBA00023125"/>
    </source>
</evidence>
<dbReference type="InterPro" id="IPR009057">
    <property type="entry name" value="Homeodomain-like_sf"/>
</dbReference>
<dbReference type="GO" id="GO:0003700">
    <property type="term" value="F:DNA-binding transcription factor activity"/>
    <property type="evidence" value="ECO:0007669"/>
    <property type="project" value="TreeGrafter"/>
</dbReference>
<dbReference type="GO" id="GO:0000976">
    <property type="term" value="F:transcription cis-regulatory region binding"/>
    <property type="evidence" value="ECO:0007669"/>
    <property type="project" value="TreeGrafter"/>
</dbReference>
<dbReference type="SUPFAM" id="SSF46689">
    <property type="entry name" value="Homeodomain-like"/>
    <property type="match status" value="1"/>
</dbReference>
<dbReference type="Gene3D" id="1.10.10.60">
    <property type="entry name" value="Homeodomain-like"/>
    <property type="match status" value="1"/>
</dbReference>
<evidence type="ECO:0000313" key="7">
    <source>
        <dbReference type="Proteomes" id="UP000264702"/>
    </source>
</evidence>
<dbReference type="OrthoDB" id="9796019at2"/>
<dbReference type="PROSITE" id="PS01081">
    <property type="entry name" value="HTH_TETR_1"/>
    <property type="match status" value="1"/>
</dbReference>
<dbReference type="PANTHER" id="PTHR30055:SF148">
    <property type="entry name" value="TETR-FAMILY TRANSCRIPTIONAL REGULATOR"/>
    <property type="match status" value="1"/>
</dbReference>
<dbReference type="AlphaFoldDB" id="A0A372IUW7"/>
<dbReference type="InterPro" id="IPR036271">
    <property type="entry name" value="Tet_transcr_reg_TetR-rel_C_sf"/>
</dbReference>
<evidence type="ECO:0000256" key="4">
    <source>
        <dbReference type="PROSITE-ProRule" id="PRU00335"/>
    </source>
</evidence>
<feature type="DNA-binding region" description="H-T-H motif" evidence="4">
    <location>
        <begin position="30"/>
        <end position="49"/>
    </location>
</feature>
<dbReference type="PRINTS" id="PR00455">
    <property type="entry name" value="HTHTETR"/>
</dbReference>
<evidence type="ECO:0000256" key="1">
    <source>
        <dbReference type="ARBA" id="ARBA00023015"/>
    </source>
</evidence>
<keyword evidence="7" id="KW-1185">Reference proteome</keyword>
<name>A0A372IUW7_9BACT</name>
<dbReference type="RefSeq" id="WP_117297886.1">
    <property type="nucleotide sequence ID" value="NZ_QVQT02000001.1"/>
</dbReference>
<dbReference type="SUPFAM" id="SSF48498">
    <property type="entry name" value="Tetracyclin repressor-like, C-terminal domain"/>
    <property type="match status" value="1"/>
</dbReference>
<gene>
    <name evidence="6" type="ORF">D0Y96_03320</name>
</gene>
<evidence type="ECO:0000313" key="6">
    <source>
        <dbReference type="EMBL" id="RFU18591.1"/>
    </source>
</evidence>
<dbReference type="EMBL" id="QVQT01000001">
    <property type="protein sequence ID" value="RFU18591.1"/>
    <property type="molecule type" value="Genomic_DNA"/>
</dbReference>
<dbReference type="Pfam" id="PF16859">
    <property type="entry name" value="TetR_C_11"/>
    <property type="match status" value="1"/>
</dbReference>
<dbReference type="InterPro" id="IPR011075">
    <property type="entry name" value="TetR_C"/>
</dbReference>
<feature type="domain" description="HTH tetR-type" evidence="5">
    <location>
        <begin position="7"/>
        <end position="67"/>
    </location>
</feature>
<evidence type="ECO:0000259" key="5">
    <source>
        <dbReference type="PROSITE" id="PS50977"/>
    </source>
</evidence>
<keyword evidence="2 4" id="KW-0238">DNA-binding</keyword>
<organism evidence="6 7">
    <name type="scientific">Paracidobacterium acidisoli</name>
    <dbReference type="NCBI Taxonomy" id="2303751"/>
    <lineage>
        <taxon>Bacteria</taxon>
        <taxon>Pseudomonadati</taxon>
        <taxon>Acidobacteriota</taxon>
        <taxon>Terriglobia</taxon>
        <taxon>Terriglobales</taxon>
        <taxon>Acidobacteriaceae</taxon>
        <taxon>Paracidobacterium</taxon>
    </lineage>
</organism>